<dbReference type="Proteomes" id="UP000032141">
    <property type="component" value="Unassembled WGS sequence"/>
</dbReference>
<organism evidence="3 4">
    <name type="scientific">Brassica oleracea var. oleracea</name>
    <dbReference type="NCBI Taxonomy" id="109376"/>
    <lineage>
        <taxon>Eukaryota</taxon>
        <taxon>Viridiplantae</taxon>
        <taxon>Streptophyta</taxon>
        <taxon>Embryophyta</taxon>
        <taxon>Tracheophyta</taxon>
        <taxon>Spermatophyta</taxon>
        <taxon>Magnoliopsida</taxon>
        <taxon>eudicotyledons</taxon>
        <taxon>Gunneridae</taxon>
        <taxon>Pentapetalae</taxon>
        <taxon>rosids</taxon>
        <taxon>malvids</taxon>
        <taxon>Brassicales</taxon>
        <taxon>Brassicaceae</taxon>
        <taxon>Brassiceae</taxon>
        <taxon>Brassica</taxon>
    </lineage>
</organism>
<dbReference type="STRING" id="109376.A0A0D2ZTR6"/>
<feature type="region of interest" description="Disordered" evidence="1">
    <location>
        <begin position="1"/>
        <end position="20"/>
    </location>
</feature>
<dbReference type="Gene3D" id="2.40.50.1000">
    <property type="match status" value="1"/>
</dbReference>
<name>A0A0D2ZTR6_BRAOL</name>
<reference evidence="3" key="1">
    <citation type="journal article" date="2014" name="Genome Biol.">
        <title>Transcriptome and methylome profiling reveals relics of genome dominance in the mesopolyploid Brassica oleracea.</title>
        <authorList>
            <person name="Parkin I.A."/>
            <person name="Koh C."/>
            <person name="Tang H."/>
            <person name="Robinson S.J."/>
            <person name="Kagale S."/>
            <person name="Clarke W.E."/>
            <person name="Town C.D."/>
            <person name="Nixon J."/>
            <person name="Krishnakumar V."/>
            <person name="Bidwell S.L."/>
            <person name="Denoeud F."/>
            <person name="Belcram H."/>
            <person name="Links M.G."/>
            <person name="Just J."/>
            <person name="Clarke C."/>
            <person name="Bender T."/>
            <person name="Huebert T."/>
            <person name="Mason A.S."/>
            <person name="Pires J.C."/>
            <person name="Barker G."/>
            <person name="Moore J."/>
            <person name="Walley P.G."/>
            <person name="Manoli S."/>
            <person name="Batley J."/>
            <person name="Edwards D."/>
            <person name="Nelson M.N."/>
            <person name="Wang X."/>
            <person name="Paterson A.H."/>
            <person name="King G."/>
            <person name="Bancroft I."/>
            <person name="Chalhoub B."/>
            <person name="Sharpe A.G."/>
        </authorList>
    </citation>
    <scope>NUCLEOTIDE SEQUENCE [LARGE SCALE GENOMIC DNA]</scope>
    <source>
        <strain evidence="3">cv. TO1000</strain>
    </source>
</reference>
<keyword evidence="4" id="KW-1185">Reference proteome</keyword>
<feature type="domain" description="Small ribosomal subunit protein uS17 N-terminal" evidence="2">
    <location>
        <begin position="2"/>
        <end position="44"/>
    </location>
</feature>
<dbReference type="Gramene" id="Bo01125s020.1">
    <property type="protein sequence ID" value="Bo01125s020.1"/>
    <property type="gene ID" value="Bo01125s020"/>
</dbReference>
<dbReference type="HOGENOM" id="CLU_2044035_0_0_1"/>
<evidence type="ECO:0000313" key="3">
    <source>
        <dbReference type="EnsemblPlants" id="Bo01125s020.1"/>
    </source>
</evidence>
<dbReference type="EnsemblPlants" id="Bo01125s020.1">
    <property type="protein sequence ID" value="Bo01125s020.1"/>
    <property type="gene ID" value="Bo01125s020"/>
</dbReference>
<proteinExistence type="predicted"/>
<reference evidence="3" key="2">
    <citation type="submission" date="2015-06" db="UniProtKB">
        <authorList>
            <consortium name="EnsemblPlants"/>
        </authorList>
    </citation>
    <scope>IDENTIFICATION</scope>
</reference>
<dbReference type="AlphaFoldDB" id="A0A0D2ZTR6"/>
<evidence type="ECO:0000256" key="1">
    <source>
        <dbReference type="SAM" id="MobiDB-lite"/>
    </source>
</evidence>
<dbReference type="InterPro" id="IPR032440">
    <property type="entry name" value="Ribosomal_uS17_N"/>
</dbReference>
<feature type="compositionally biased region" description="Basic residues" evidence="1">
    <location>
        <begin position="8"/>
        <end position="20"/>
    </location>
</feature>
<dbReference type="Pfam" id="PF16205">
    <property type="entry name" value="Ribosomal_S17_N"/>
    <property type="match status" value="1"/>
</dbReference>
<evidence type="ECO:0000313" key="4">
    <source>
        <dbReference type="Proteomes" id="UP000032141"/>
    </source>
</evidence>
<accession>A0A0D2ZTR6</accession>
<sequence>AETAFLKQPKKKSGKGKKHVKGGNHLWKNIGLGFQTPRDAIEGRQLEEVTVKLVSDSIDKDSNFSFFSTALLPATFASSVRTFADVAMLYPSFLVFNSARQMSLKQLELMKWFWPSITNQK</sequence>
<protein>
    <recommendedName>
        <fullName evidence="2">Small ribosomal subunit protein uS17 N-terminal domain-containing protein</fullName>
    </recommendedName>
</protein>
<evidence type="ECO:0000259" key="2">
    <source>
        <dbReference type="Pfam" id="PF16205"/>
    </source>
</evidence>